<gene>
    <name evidence="1" type="ORF">DERP_010694</name>
</gene>
<reference evidence="1 2" key="2">
    <citation type="journal article" date="2022" name="Mol. Biol. Evol.">
        <title>Comparative Genomics Reveals Insights into the Divergent Evolution of Astigmatic Mites and Household Pest Adaptations.</title>
        <authorList>
            <person name="Xiong Q."/>
            <person name="Wan A.T."/>
            <person name="Liu X."/>
            <person name="Fung C.S."/>
            <person name="Xiao X."/>
            <person name="Malainual N."/>
            <person name="Hou J."/>
            <person name="Wang L."/>
            <person name="Wang M."/>
            <person name="Yang K.Y."/>
            <person name="Cui Y."/>
            <person name="Leung E.L."/>
            <person name="Nong W."/>
            <person name="Shin S.K."/>
            <person name="Au S.W."/>
            <person name="Jeong K.Y."/>
            <person name="Chew F.T."/>
            <person name="Hui J.H."/>
            <person name="Leung T.F."/>
            <person name="Tungtrongchitr A."/>
            <person name="Zhong N."/>
            <person name="Liu Z."/>
            <person name="Tsui S.K."/>
        </authorList>
    </citation>
    <scope>NUCLEOTIDE SEQUENCE [LARGE SCALE GENOMIC DNA]</scope>
    <source>
        <strain evidence="1">Derp</strain>
    </source>
</reference>
<evidence type="ECO:0000313" key="1">
    <source>
        <dbReference type="EMBL" id="KAH9419482.1"/>
    </source>
</evidence>
<name>A0ABQ8JA53_DERPT</name>
<accession>A0ABQ8JA53</accession>
<sequence>MWFLVEFWFSLVNHEQHLLIMENVARLLDS</sequence>
<comment type="caution">
    <text evidence="1">The sequence shown here is derived from an EMBL/GenBank/DDBJ whole genome shotgun (WGS) entry which is preliminary data.</text>
</comment>
<evidence type="ECO:0000313" key="2">
    <source>
        <dbReference type="Proteomes" id="UP000887458"/>
    </source>
</evidence>
<feature type="non-terminal residue" evidence="1">
    <location>
        <position position="30"/>
    </location>
</feature>
<keyword evidence="2" id="KW-1185">Reference proteome</keyword>
<organism evidence="1 2">
    <name type="scientific">Dermatophagoides pteronyssinus</name>
    <name type="common">European house dust mite</name>
    <dbReference type="NCBI Taxonomy" id="6956"/>
    <lineage>
        <taxon>Eukaryota</taxon>
        <taxon>Metazoa</taxon>
        <taxon>Ecdysozoa</taxon>
        <taxon>Arthropoda</taxon>
        <taxon>Chelicerata</taxon>
        <taxon>Arachnida</taxon>
        <taxon>Acari</taxon>
        <taxon>Acariformes</taxon>
        <taxon>Sarcoptiformes</taxon>
        <taxon>Astigmata</taxon>
        <taxon>Psoroptidia</taxon>
        <taxon>Analgoidea</taxon>
        <taxon>Pyroglyphidae</taxon>
        <taxon>Dermatophagoidinae</taxon>
        <taxon>Dermatophagoides</taxon>
    </lineage>
</organism>
<proteinExistence type="predicted"/>
<reference evidence="1 2" key="1">
    <citation type="journal article" date="2018" name="J. Allergy Clin. Immunol.">
        <title>High-quality assembly of Dermatophagoides pteronyssinus genome and transcriptome reveals a wide range of novel allergens.</title>
        <authorList>
            <person name="Liu X.Y."/>
            <person name="Yang K.Y."/>
            <person name="Wang M.Q."/>
            <person name="Kwok J.S."/>
            <person name="Zeng X."/>
            <person name="Yang Z."/>
            <person name="Xiao X.J."/>
            <person name="Lau C.P."/>
            <person name="Li Y."/>
            <person name="Huang Z.M."/>
            <person name="Ba J.G."/>
            <person name="Yim A.K."/>
            <person name="Ouyang C.Y."/>
            <person name="Ngai S.M."/>
            <person name="Chan T.F."/>
            <person name="Leung E.L."/>
            <person name="Liu L."/>
            <person name="Liu Z.G."/>
            <person name="Tsui S.K."/>
        </authorList>
    </citation>
    <scope>NUCLEOTIDE SEQUENCE [LARGE SCALE GENOMIC DNA]</scope>
    <source>
        <strain evidence="1">Derp</strain>
    </source>
</reference>
<protein>
    <submittedName>
        <fullName evidence="1">Uncharacterized protein</fullName>
    </submittedName>
</protein>
<dbReference type="Proteomes" id="UP000887458">
    <property type="component" value="Unassembled WGS sequence"/>
</dbReference>
<dbReference type="EMBL" id="NJHN03000059">
    <property type="protein sequence ID" value="KAH9419482.1"/>
    <property type="molecule type" value="Genomic_DNA"/>
</dbReference>